<dbReference type="InterPro" id="IPR051260">
    <property type="entry name" value="Diverse_substr_monoxygenases"/>
</dbReference>
<feature type="domain" description="Luciferase-like" evidence="5">
    <location>
        <begin position="32"/>
        <end position="292"/>
    </location>
</feature>
<evidence type="ECO:0000256" key="1">
    <source>
        <dbReference type="ARBA" id="ARBA00022630"/>
    </source>
</evidence>
<proteinExistence type="predicted"/>
<evidence type="ECO:0000256" key="3">
    <source>
        <dbReference type="ARBA" id="ARBA00023002"/>
    </source>
</evidence>
<name>A0ABW5V106_9MICO</name>
<protein>
    <submittedName>
        <fullName evidence="6">LLM class flavin-dependent oxidoreductase</fullName>
    </submittedName>
</protein>
<dbReference type="Proteomes" id="UP001597492">
    <property type="component" value="Unassembled WGS sequence"/>
</dbReference>
<comment type="caution">
    <text evidence="6">The sequence shown here is derived from an EMBL/GenBank/DDBJ whole genome shotgun (WGS) entry which is preliminary data.</text>
</comment>
<dbReference type="Gene3D" id="3.20.20.30">
    <property type="entry name" value="Luciferase-like domain"/>
    <property type="match status" value="1"/>
</dbReference>
<evidence type="ECO:0000259" key="5">
    <source>
        <dbReference type="Pfam" id="PF00296"/>
    </source>
</evidence>
<reference evidence="7" key="1">
    <citation type="journal article" date="2019" name="Int. J. Syst. Evol. Microbiol.">
        <title>The Global Catalogue of Microorganisms (GCM) 10K type strain sequencing project: providing services to taxonomists for standard genome sequencing and annotation.</title>
        <authorList>
            <consortium name="The Broad Institute Genomics Platform"/>
            <consortium name="The Broad Institute Genome Sequencing Center for Infectious Disease"/>
            <person name="Wu L."/>
            <person name="Ma J."/>
        </authorList>
    </citation>
    <scope>NUCLEOTIDE SEQUENCE [LARGE SCALE GENOMIC DNA]</scope>
    <source>
        <strain evidence="7">TISTR 1514</strain>
    </source>
</reference>
<dbReference type="EMBL" id="JBHUNE010000008">
    <property type="protein sequence ID" value="MFD2758998.1"/>
    <property type="molecule type" value="Genomic_DNA"/>
</dbReference>
<gene>
    <name evidence="6" type="ORF">ACFSW7_11495</name>
</gene>
<accession>A0ABW5V106</accession>
<keyword evidence="1" id="KW-0285">Flavoprotein</keyword>
<evidence type="ECO:0000256" key="4">
    <source>
        <dbReference type="ARBA" id="ARBA00023033"/>
    </source>
</evidence>
<dbReference type="InterPro" id="IPR011251">
    <property type="entry name" value="Luciferase-like_dom"/>
</dbReference>
<organism evidence="6 7">
    <name type="scientific">Gulosibacter faecalis</name>
    <dbReference type="NCBI Taxonomy" id="272240"/>
    <lineage>
        <taxon>Bacteria</taxon>
        <taxon>Bacillati</taxon>
        <taxon>Actinomycetota</taxon>
        <taxon>Actinomycetes</taxon>
        <taxon>Micrococcales</taxon>
        <taxon>Microbacteriaceae</taxon>
        <taxon>Gulosibacter</taxon>
    </lineage>
</organism>
<keyword evidence="7" id="KW-1185">Reference proteome</keyword>
<dbReference type="PANTHER" id="PTHR30011:SF16">
    <property type="entry name" value="C2H2 FINGER DOMAIN TRANSCRIPTION FACTOR (EUROFUNG)-RELATED"/>
    <property type="match status" value="1"/>
</dbReference>
<keyword evidence="2" id="KW-0288">FMN</keyword>
<evidence type="ECO:0000313" key="7">
    <source>
        <dbReference type="Proteomes" id="UP001597492"/>
    </source>
</evidence>
<evidence type="ECO:0000256" key="2">
    <source>
        <dbReference type="ARBA" id="ARBA00022643"/>
    </source>
</evidence>
<dbReference type="PANTHER" id="PTHR30011">
    <property type="entry name" value="ALKANESULFONATE MONOOXYGENASE-RELATED"/>
    <property type="match status" value="1"/>
</dbReference>
<dbReference type="Pfam" id="PF00296">
    <property type="entry name" value="Bac_luciferase"/>
    <property type="match status" value="1"/>
</dbReference>
<sequence>MTNEPSGFSIGLGIRGAGWHAGADARGSFATGDPESWARIAREADDAGIDVLTVEDSLAPGTASATFDSFALTNWLAPQTARIGLVPTATVNQLEPFHTATAVATLDFTSQGRAGVRPRVGTSPTELRAVGREGGIERVRDVRELPLAEFEAQFRGFFGEATEFIEVVRLLWDSWEDNAEIRDLATSRFIDRERLHNPEFVGDHFSVYGASITPRPPQGQPPVITLAHTHLPYRFAAATSDVALITPGTEGTTAEIVASLAAASEQVDRRGSALKVWADVNVLIGDAETRLRDLDAAGGALTSDAALVAGDAESVARRLLDFRSAGLDGIRVRPLDTDVDTRAFLGEVLPLLRADGVTEADGADLRTRLGLAPAPNRYVAQAPFTADTAAVLTTTEEVSA</sequence>
<keyword evidence="4" id="KW-0503">Monooxygenase</keyword>
<keyword evidence="3" id="KW-0560">Oxidoreductase</keyword>
<evidence type="ECO:0000313" key="6">
    <source>
        <dbReference type="EMBL" id="MFD2758998.1"/>
    </source>
</evidence>
<dbReference type="RefSeq" id="WP_019617420.1">
    <property type="nucleotide sequence ID" value="NZ_JBHUNE010000008.1"/>
</dbReference>
<dbReference type="SUPFAM" id="SSF51679">
    <property type="entry name" value="Bacterial luciferase-like"/>
    <property type="match status" value="1"/>
</dbReference>
<dbReference type="InterPro" id="IPR036661">
    <property type="entry name" value="Luciferase-like_sf"/>
</dbReference>